<dbReference type="eggNOG" id="COG0614">
    <property type="taxonomic scope" value="Bacteria"/>
</dbReference>
<dbReference type="GO" id="GO:1901678">
    <property type="term" value="P:iron coordination entity transport"/>
    <property type="evidence" value="ECO:0007669"/>
    <property type="project" value="UniProtKB-ARBA"/>
</dbReference>
<evidence type="ECO:0000256" key="3">
    <source>
        <dbReference type="ARBA" id="ARBA00022448"/>
    </source>
</evidence>
<dbReference type="Pfam" id="PF01497">
    <property type="entry name" value="Peripla_BP_2"/>
    <property type="match status" value="1"/>
</dbReference>
<dbReference type="PRINTS" id="PR01715">
    <property type="entry name" value="FERRIBNDNGPP"/>
</dbReference>
<keyword evidence="4" id="KW-0410">Iron transport</keyword>
<evidence type="ECO:0000256" key="5">
    <source>
        <dbReference type="ARBA" id="ARBA00022729"/>
    </source>
</evidence>
<dbReference type="PANTHER" id="PTHR30532">
    <property type="entry name" value="IRON III DICITRATE-BINDING PERIPLASMIC PROTEIN"/>
    <property type="match status" value="1"/>
</dbReference>
<dbReference type="InterPro" id="IPR002491">
    <property type="entry name" value="ABC_transptr_periplasmic_BD"/>
</dbReference>
<evidence type="ECO:0000313" key="9">
    <source>
        <dbReference type="Proteomes" id="UP000000270"/>
    </source>
</evidence>
<reference evidence="8 9" key="5">
    <citation type="journal article" date="2010" name="Appl. Environ. Microbiol.">
        <title>phrR-like gene praR of Azorhizobium caulinodans ORS571 is essential for symbiosis with Sesbania rostrata and is involved in expression of reb genes.</title>
        <authorList>
            <person name="Akiba N."/>
            <person name="Aono T."/>
            <person name="Toyazaki H."/>
            <person name="Sato S."/>
            <person name="Oyaizu H."/>
        </authorList>
    </citation>
    <scope>NUCLEOTIDE SEQUENCE [LARGE SCALE GENOMIC DNA]</scope>
    <source>
        <strain evidence="9">ATCC 43989 / DSM 5975 / JCM 20966 / LMG 6465 / NBRC 14845 / NCIMB 13405 / ORS 571</strain>
    </source>
</reference>
<evidence type="ECO:0000256" key="2">
    <source>
        <dbReference type="ARBA" id="ARBA00008814"/>
    </source>
</evidence>
<dbReference type="SUPFAM" id="SSF53807">
    <property type="entry name" value="Helical backbone' metal receptor"/>
    <property type="match status" value="1"/>
</dbReference>
<evidence type="ECO:0000256" key="6">
    <source>
        <dbReference type="SAM" id="MobiDB-lite"/>
    </source>
</evidence>
<reference evidence="8 9" key="1">
    <citation type="journal article" date="2007" name="Appl. Environ. Microbiol.">
        <title>Rhizobial factors required for stem nodule maturation and maintenance in Sesbania rostrata-Azorhizobium caulinodans ORS571 symbiosis.</title>
        <authorList>
            <person name="Suzuki S."/>
            <person name="Aono T."/>
            <person name="Lee KB."/>
            <person name="Suzuki T."/>
            <person name="Liu CT."/>
            <person name="Miwa H."/>
            <person name="Wakao S."/>
            <person name="Iki T."/>
            <person name="Oyaizu H."/>
        </authorList>
    </citation>
    <scope>NUCLEOTIDE SEQUENCE [LARGE SCALE GENOMIC DNA]</scope>
    <source>
        <strain evidence="9">ATCC 43989 / DSM 5975 / JCM 20966 / LMG 6465 / NBRC 14845 / NCIMB 13405 / ORS 571</strain>
    </source>
</reference>
<reference evidence="9" key="2">
    <citation type="submission" date="2007-04" db="EMBL/GenBank/DDBJ databases">
        <title>Complete genome sequence of the nitrogen-fixing bacterium Azorhizobium caulinodans ORS571.</title>
        <authorList>
            <person name="Lee K.B."/>
            <person name="Backer P.D."/>
            <person name="Aono T."/>
            <person name="Liu C.T."/>
            <person name="Suzuki S."/>
            <person name="Suzuki T."/>
            <person name="Kaneko T."/>
            <person name="Yamada M."/>
            <person name="Tabata S."/>
            <person name="Kupfer D.M."/>
            <person name="Najar F.Z."/>
            <person name="Wiley G.B."/>
            <person name="Roe B."/>
            <person name="Binnewies T."/>
            <person name="Ussery D."/>
            <person name="Vereecke D."/>
            <person name="Gevers D."/>
            <person name="Holsters M."/>
            <person name="Oyaizu H."/>
        </authorList>
    </citation>
    <scope>NUCLEOTIDE SEQUENCE [LARGE SCALE GENOMIC DNA]</scope>
    <source>
        <strain evidence="9">ATCC 43989 / DSM 5975 / JCM 20966 / LMG 6465 / NBRC 14845 / NCIMB 13405 / ORS 571</strain>
    </source>
</reference>
<dbReference type="HOGENOM" id="CLU_038034_10_0_5"/>
<dbReference type="CDD" id="cd01146">
    <property type="entry name" value="FhuD"/>
    <property type="match status" value="1"/>
</dbReference>
<evidence type="ECO:0000256" key="1">
    <source>
        <dbReference type="ARBA" id="ARBA00004196"/>
    </source>
</evidence>
<feature type="region of interest" description="Disordered" evidence="6">
    <location>
        <begin position="1"/>
        <end position="20"/>
    </location>
</feature>
<reference evidence="8 9" key="3">
    <citation type="journal article" date="2008" name="BMC Genomics">
        <title>The genome of the versatile nitrogen fixer Azorhizobium caulinodans ORS571.</title>
        <authorList>
            <person name="Lee KB."/>
            <person name="Backer P.D."/>
            <person name="Aono T."/>
            <person name="Liu CT."/>
            <person name="Suzuki S."/>
            <person name="Suzuki T."/>
            <person name="Kaneko T."/>
            <person name="Yamada M."/>
            <person name="Tabata S."/>
            <person name="Kupfer D.M."/>
            <person name="Najar F.Z."/>
            <person name="Wiley G.B."/>
            <person name="Roe B."/>
            <person name="Binnewies T.T."/>
            <person name="Ussery D.W."/>
            <person name="D'Haeze W."/>
            <person name="Herder J.D."/>
            <person name="Gevers D."/>
            <person name="Vereecke D."/>
            <person name="Holsters M."/>
            <person name="Oyaizu H."/>
        </authorList>
    </citation>
    <scope>NUCLEOTIDE SEQUENCE [LARGE SCALE GENOMIC DNA]</scope>
    <source>
        <strain evidence="9">ATCC 43989 / DSM 5975 / JCM 20966 / LMG 6465 / NBRC 14845 / NCIMB 13405 / ORS 571</strain>
    </source>
</reference>
<dbReference type="AlphaFoldDB" id="A8ICS8"/>
<keyword evidence="5" id="KW-0732">Signal</keyword>
<reference evidence="8 9" key="6">
    <citation type="journal article" date="2011" name="Appl. Environ. Microbiol.">
        <title>Involvement of the azorhizobial chromosome partition gene (parA) in the onset of bacteroid differentiation during Sesbania rostrata stem nodule development.</title>
        <authorList>
            <person name="Liu CT."/>
            <person name="Lee KB."/>
            <person name="Wang YS."/>
            <person name="Peng MH."/>
            <person name="Lee KT."/>
            <person name="Suzuki S."/>
            <person name="Suzuki T."/>
            <person name="Oyaizu H."/>
        </authorList>
    </citation>
    <scope>NUCLEOTIDE SEQUENCE [LARGE SCALE GENOMIC DNA]</scope>
    <source>
        <strain evidence="9">ATCC 43989 / DSM 5975 / JCM 20966 / LMG 6465 / NBRC 14845 / NCIMB 13405 / ORS 571</strain>
    </source>
</reference>
<keyword evidence="4" id="KW-0408">Iron</keyword>
<dbReference type="GO" id="GO:0030288">
    <property type="term" value="C:outer membrane-bounded periplasmic space"/>
    <property type="evidence" value="ECO:0007669"/>
    <property type="project" value="TreeGrafter"/>
</dbReference>
<keyword evidence="3" id="KW-0813">Transport</keyword>
<name>A8ICS8_AZOC5</name>
<sequence>MTCRNRWFRGPAPARRGSGHRVFRAQPMPEQPSAGTRRNIGRRTILTLMRGGLLAAPFGVSAGPAPADATPPLRRLVALDYGLAETLLLLGLPPVGLVGAQDWNRWVGEPALPAGVVNLGSSREPNLELLQQLAPDAILSTPYLAGISHRLERIAPVLSFPMYVPDGQPLALATEALSRLAALTGRVSQGMAALAAVEQDFASARSRLSGTDRRPLLMVSLMDSRHVRIYGANSLFGAVLTRLDVANAYAGQTNFWGFTTLGIESLPPLADARLVFFDPVPPGTLAALAANPLWTRLPYVQAGRVSRLPPVLMFGALPSATRFARLLADALTGEHSHG</sequence>
<dbReference type="EMBL" id="AP009384">
    <property type="protein sequence ID" value="BAF89246.1"/>
    <property type="molecule type" value="Genomic_DNA"/>
</dbReference>
<evidence type="ECO:0000313" key="8">
    <source>
        <dbReference type="EMBL" id="BAF89246.1"/>
    </source>
</evidence>
<comment type="similarity">
    <text evidence="2">Belongs to the bacterial solute-binding protein 8 family.</text>
</comment>
<organism evidence="8 9">
    <name type="scientific">Azorhizobium caulinodans (strain ATCC 43989 / DSM 5975 / JCM 20966 / LMG 6465 / NBRC 14845 / NCIMB 13405 / ORS 571)</name>
    <dbReference type="NCBI Taxonomy" id="438753"/>
    <lineage>
        <taxon>Bacteria</taxon>
        <taxon>Pseudomonadati</taxon>
        <taxon>Pseudomonadota</taxon>
        <taxon>Alphaproteobacteria</taxon>
        <taxon>Hyphomicrobiales</taxon>
        <taxon>Xanthobacteraceae</taxon>
        <taxon>Azorhizobium</taxon>
    </lineage>
</organism>
<protein>
    <submittedName>
        <fullName evidence="8">Ferrichrome-binding periplasmic protein</fullName>
    </submittedName>
</protein>
<reference evidence="8 9" key="4">
    <citation type="journal article" date="2009" name="Appl. Environ. Microbiol.">
        <title>Comparative genome-wide transcriptional profiling of Azorhizobium caulinodans ORS571 grown under free-living and symbiotic conditions.</title>
        <authorList>
            <person name="Tsukada S."/>
            <person name="Aono T."/>
            <person name="Akiba N."/>
            <person name="Lee KB."/>
            <person name="Liu CT."/>
            <person name="Toyazaki H."/>
            <person name="Oyaizu H."/>
        </authorList>
    </citation>
    <scope>NUCLEOTIDE SEQUENCE [LARGE SCALE GENOMIC DNA]</scope>
    <source>
        <strain evidence="9">ATCC 43989 / DSM 5975 / JCM 20966 / LMG 6465 / NBRC 14845 / NCIMB 13405 / ORS 571</strain>
    </source>
</reference>
<keyword evidence="4" id="KW-0406">Ion transport</keyword>
<dbReference type="Proteomes" id="UP000000270">
    <property type="component" value="Chromosome"/>
</dbReference>
<dbReference type="KEGG" id="azc:AZC_3248"/>
<dbReference type="PANTHER" id="PTHR30532:SF1">
    <property type="entry name" value="IRON(3+)-HYDROXAMATE-BINDING PROTEIN FHUD"/>
    <property type="match status" value="1"/>
</dbReference>
<keyword evidence="9" id="KW-1185">Reference proteome</keyword>
<gene>
    <name evidence="8" type="ordered locus">AZC_3248</name>
</gene>
<dbReference type="STRING" id="438753.AZC_3248"/>
<comment type="subcellular location">
    <subcellularLocation>
        <location evidence="1">Cell envelope</location>
    </subcellularLocation>
</comment>
<evidence type="ECO:0000256" key="4">
    <source>
        <dbReference type="ARBA" id="ARBA00022496"/>
    </source>
</evidence>
<proteinExistence type="inferred from homology"/>
<feature type="domain" description="Fe/B12 periplasmic-binding" evidence="7">
    <location>
        <begin position="75"/>
        <end position="335"/>
    </location>
</feature>
<dbReference type="Gene3D" id="3.40.50.1980">
    <property type="entry name" value="Nitrogenase molybdenum iron protein domain"/>
    <property type="match status" value="2"/>
</dbReference>
<accession>A8ICS8</accession>
<evidence type="ECO:0000259" key="7">
    <source>
        <dbReference type="PROSITE" id="PS50983"/>
    </source>
</evidence>
<dbReference type="InterPro" id="IPR051313">
    <property type="entry name" value="Bact_iron-sidero_bind"/>
</dbReference>
<dbReference type="PROSITE" id="PS50983">
    <property type="entry name" value="FE_B12_PBP"/>
    <property type="match status" value="1"/>
</dbReference>